<dbReference type="PROSITE" id="PS51257">
    <property type="entry name" value="PROKAR_LIPOPROTEIN"/>
    <property type="match status" value="1"/>
</dbReference>
<gene>
    <name evidence="8" type="ORF">CF651_02135</name>
</gene>
<dbReference type="PANTHER" id="PTHR45625">
    <property type="entry name" value="PEPTIDYL-PROLYL CIS-TRANS ISOMERASE-RELATED"/>
    <property type="match status" value="1"/>
</dbReference>
<evidence type="ECO:0000256" key="1">
    <source>
        <dbReference type="ARBA" id="ARBA00000971"/>
    </source>
</evidence>
<evidence type="ECO:0000256" key="6">
    <source>
        <dbReference type="SAM" id="MobiDB-lite"/>
    </source>
</evidence>
<evidence type="ECO:0000256" key="2">
    <source>
        <dbReference type="ARBA" id="ARBA00002388"/>
    </source>
</evidence>
<dbReference type="PROSITE" id="PS00170">
    <property type="entry name" value="CSA_PPIASE_1"/>
    <property type="match status" value="1"/>
</dbReference>
<keyword evidence="9" id="KW-1185">Reference proteome</keyword>
<evidence type="ECO:0000256" key="3">
    <source>
        <dbReference type="ARBA" id="ARBA00023110"/>
    </source>
</evidence>
<organism evidence="8 9">
    <name type="scientific">Paenibacillus rigui</name>
    <dbReference type="NCBI Taxonomy" id="554312"/>
    <lineage>
        <taxon>Bacteria</taxon>
        <taxon>Bacillati</taxon>
        <taxon>Bacillota</taxon>
        <taxon>Bacilli</taxon>
        <taxon>Bacillales</taxon>
        <taxon>Paenibacillaceae</taxon>
        <taxon>Paenibacillus</taxon>
    </lineage>
</organism>
<name>A0A229UWL8_9BACL</name>
<evidence type="ECO:0000313" key="8">
    <source>
        <dbReference type="EMBL" id="OXM87926.1"/>
    </source>
</evidence>
<dbReference type="PANTHER" id="PTHR45625:SF4">
    <property type="entry name" value="PEPTIDYLPROLYL ISOMERASE DOMAIN AND WD REPEAT-CONTAINING PROTEIN 1"/>
    <property type="match status" value="1"/>
</dbReference>
<feature type="domain" description="PPIase cyclophilin-type" evidence="7">
    <location>
        <begin position="101"/>
        <end position="248"/>
    </location>
</feature>
<keyword evidence="4 5" id="KW-0413">Isomerase</keyword>
<keyword evidence="5" id="KW-0732">Signal</keyword>
<dbReference type="OrthoDB" id="9807797at2"/>
<dbReference type="Gene3D" id="2.40.100.10">
    <property type="entry name" value="Cyclophilin-like"/>
    <property type="match status" value="1"/>
</dbReference>
<reference evidence="8 9" key="1">
    <citation type="submission" date="2017-07" db="EMBL/GenBank/DDBJ databases">
        <title>Genome sequencing and assembly of Paenibacillus rigui.</title>
        <authorList>
            <person name="Mayilraj S."/>
        </authorList>
    </citation>
    <scope>NUCLEOTIDE SEQUENCE [LARGE SCALE GENOMIC DNA]</scope>
    <source>
        <strain evidence="8 9">JCM 16352</strain>
    </source>
</reference>
<dbReference type="Pfam" id="PF00160">
    <property type="entry name" value="Pro_isomerase"/>
    <property type="match status" value="1"/>
</dbReference>
<dbReference type="RefSeq" id="WP_094013176.1">
    <property type="nucleotide sequence ID" value="NZ_NMQW01000002.1"/>
</dbReference>
<accession>A0A229UWL8</accession>
<feature type="compositionally biased region" description="Polar residues" evidence="6">
    <location>
        <begin position="233"/>
        <end position="251"/>
    </location>
</feature>
<dbReference type="PROSITE" id="PS50072">
    <property type="entry name" value="CSA_PPIASE_2"/>
    <property type="match status" value="1"/>
</dbReference>
<dbReference type="InterPro" id="IPR029000">
    <property type="entry name" value="Cyclophilin-like_dom_sf"/>
</dbReference>
<dbReference type="InterPro" id="IPR044666">
    <property type="entry name" value="Cyclophilin_A-like"/>
</dbReference>
<feature type="compositionally biased region" description="Low complexity" evidence="6">
    <location>
        <begin position="34"/>
        <end position="52"/>
    </location>
</feature>
<feature type="region of interest" description="Disordered" evidence="6">
    <location>
        <begin position="228"/>
        <end position="251"/>
    </location>
</feature>
<dbReference type="GO" id="GO:0003755">
    <property type="term" value="F:peptidyl-prolyl cis-trans isomerase activity"/>
    <property type="evidence" value="ECO:0007669"/>
    <property type="project" value="UniProtKB-UniRule"/>
</dbReference>
<dbReference type="CDD" id="cd00317">
    <property type="entry name" value="cyclophilin"/>
    <property type="match status" value="1"/>
</dbReference>
<dbReference type="GO" id="GO:0006457">
    <property type="term" value="P:protein folding"/>
    <property type="evidence" value="ECO:0007669"/>
    <property type="project" value="InterPro"/>
</dbReference>
<evidence type="ECO:0000259" key="7">
    <source>
        <dbReference type="PROSITE" id="PS50072"/>
    </source>
</evidence>
<dbReference type="SUPFAM" id="SSF50891">
    <property type="entry name" value="Cyclophilin-like"/>
    <property type="match status" value="1"/>
</dbReference>
<feature type="region of interest" description="Disordered" evidence="6">
    <location>
        <begin position="33"/>
        <end position="84"/>
    </location>
</feature>
<evidence type="ECO:0000256" key="5">
    <source>
        <dbReference type="RuleBase" id="RU363019"/>
    </source>
</evidence>
<protein>
    <recommendedName>
        <fullName evidence="5">Peptidyl-prolyl cis-trans isomerase</fullName>
        <shortName evidence="5">PPIase</shortName>
        <ecNumber evidence="5">5.2.1.8</ecNumber>
    </recommendedName>
</protein>
<comment type="caution">
    <text evidence="8">The sequence shown here is derived from an EMBL/GenBank/DDBJ whole genome shotgun (WGS) entry which is preliminary data.</text>
</comment>
<sequence>MRATFAAKTLKWASIALICALVLSACGTKSADKQSAQQGTQQGSQGSAQQSGSQGGTGQTSPQPAAGSSSGQAASKSWTSPPEMKIDASKTYQATVTTSKGTFKIDLFAKDAPKTVNNFVFLAKEGFYNNVVFHRIVESFMIQTGDPTGTGRGGPGYKFADELSKTYKYEPGIVAMANAGPNTNGSQFFICTGEDSKGLNNQPNYTIFGKISEGMDVVKKIAATPVAVGPSGEASSPTEKVTIQSVSITEK</sequence>
<dbReference type="EC" id="5.2.1.8" evidence="5"/>
<comment type="catalytic activity">
    <reaction evidence="1 5">
        <text>[protein]-peptidylproline (omega=180) = [protein]-peptidylproline (omega=0)</text>
        <dbReference type="Rhea" id="RHEA:16237"/>
        <dbReference type="Rhea" id="RHEA-COMP:10747"/>
        <dbReference type="Rhea" id="RHEA-COMP:10748"/>
        <dbReference type="ChEBI" id="CHEBI:83833"/>
        <dbReference type="ChEBI" id="CHEBI:83834"/>
        <dbReference type="EC" id="5.2.1.8"/>
    </reaction>
</comment>
<dbReference type="PRINTS" id="PR00153">
    <property type="entry name" value="CSAPPISMRASE"/>
</dbReference>
<dbReference type="AlphaFoldDB" id="A0A229UWL8"/>
<dbReference type="EMBL" id="NMQW01000002">
    <property type="protein sequence ID" value="OXM87926.1"/>
    <property type="molecule type" value="Genomic_DNA"/>
</dbReference>
<comment type="similarity">
    <text evidence="5">Belongs to the cyclophilin-type PPIase family.</text>
</comment>
<feature type="compositionally biased region" description="Low complexity" evidence="6">
    <location>
        <begin position="59"/>
        <end position="75"/>
    </location>
</feature>
<dbReference type="InterPro" id="IPR002130">
    <property type="entry name" value="Cyclophilin-type_PPIase_dom"/>
</dbReference>
<comment type="function">
    <text evidence="2 5">PPIases accelerate the folding of proteins. It catalyzes the cis-trans isomerization of proline imidic peptide bonds in oligopeptides.</text>
</comment>
<evidence type="ECO:0000256" key="4">
    <source>
        <dbReference type="ARBA" id="ARBA00023235"/>
    </source>
</evidence>
<dbReference type="InterPro" id="IPR020892">
    <property type="entry name" value="Cyclophilin-type_PPIase_CS"/>
</dbReference>
<feature type="signal peptide" evidence="5">
    <location>
        <begin position="1"/>
        <end position="31"/>
    </location>
</feature>
<proteinExistence type="inferred from homology"/>
<keyword evidence="3 5" id="KW-0697">Rotamase</keyword>
<feature type="chain" id="PRO_5011828830" description="Peptidyl-prolyl cis-trans isomerase" evidence="5">
    <location>
        <begin position="32"/>
        <end position="251"/>
    </location>
</feature>
<evidence type="ECO:0000313" key="9">
    <source>
        <dbReference type="Proteomes" id="UP000215509"/>
    </source>
</evidence>
<dbReference type="Proteomes" id="UP000215509">
    <property type="component" value="Unassembled WGS sequence"/>
</dbReference>